<evidence type="ECO:0000259" key="9">
    <source>
        <dbReference type="PROSITE" id="PS50991"/>
    </source>
</evidence>
<dbReference type="InterPro" id="IPR005675">
    <property type="entry name" value="Citramal_synthase"/>
</dbReference>
<keyword evidence="6" id="KW-0100">Branched-chain amino acid biosynthesis</keyword>
<comment type="catalytic activity">
    <reaction evidence="7">
        <text>pyruvate + acetyl-CoA + H2O = (3R)-citramalate + CoA + H(+)</text>
        <dbReference type="Rhea" id="RHEA:19045"/>
        <dbReference type="ChEBI" id="CHEBI:15361"/>
        <dbReference type="ChEBI" id="CHEBI:15377"/>
        <dbReference type="ChEBI" id="CHEBI:15378"/>
        <dbReference type="ChEBI" id="CHEBI:30934"/>
        <dbReference type="ChEBI" id="CHEBI:57287"/>
        <dbReference type="ChEBI" id="CHEBI:57288"/>
        <dbReference type="EC" id="2.3.3.21"/>
    </reaction>
</comment>
<organism evidence="10 11">
    <name type="scientific">Candidatus Stercoripulliclostridium merdigallinarum</name>
    <dbReference type="NCBI Taxonomy" id="2840951"/>
    <lineage>
        <taxon>Bacteria</taxon>
        <taxon>Bacillati</taxon>
        <taxon>Bacillota</taxon>
        <taxon>Clostridia</taxon>
        <taxon>Eubacteriales</taxon>
        <taxon>Candidatus Stercoripulliclostridium</taxon>
    </lineage>
</organism>
<dbReference type="SUPFAM" id="SSF51569">
    <property type="entry name" value="Aldolase"/>
    <property type="match status" value="1"/>
</dbReference>
<dbReference type="NCBIfam" id="TIGR00977">
    <property type="entry name" value="citramal_synth"/>
    <property type="match status" value="1"/>
</dbReference>
<dbReference type="SMART" id="SM00917">
    <property type="entry name" value="LeuA_dimer"/>
    <property type="match status" value="1"/>
</dbReference>
<evidence type="ECO:0000313" key="11">
    <source>
        <dbReference type="Proteomes" id="UP000824094"/>
    </source>
</evidence>
<reference evidence="10" key="1">
    <citation type="submission" date="2020-10" db="EMBL/GenBank/DDBJ databases">
        <authorList>
            <person name="Gilroy R."/>
        </authorList>
    </citation>
    <scope>NUCLEOTIDE SEQUENCE</scope>
    <source>
        <strain evidence="10">18911</strain>
    </source>
</reference>
<sequence length="512" mass="55142">MYTVLDTTMRDGAQHNKISFSVEDKLGIAEALEQLDVDFIEYGAPSFDIETKDFENRTKLSPDKLVAFGMTARAGTEPERDEGILKLIAAKGNYVSLVGKSDRRHVEKVLRTDAGEYLNNIRKSVATITKSGKKVIFDAEHFFDGYAYDRDYAMASLEAAAEGGAEILDLCDTNGGSLPTAIRTAVSECKKTFSVTIGIHAHNDAGLATANTLAALEAGAEHVQGTLLGLGERSGNAALSTILPLMKRLGLKDLPGLNLLTPVCRTVAEISNIAIPDSAPYIGAAAFTHKAGLHADGVLKESDTFEFISPESVGNVRRLVLSKQAGRHLVRSKLEGVIPEATEPEILSKVYAALKEREALGYTFEAAEASFYIMAARLSGRKVDFFKTVDYTVIDSSDALSHAKAEISVDGVTVSAKADGNGPVHALDLAMRECMLKFFPAMDSVSLVDYKVRVIDPKSATGARVRVSITSTDGKRTWKTIGVSGNVVHASFIALEDSYRFALNDDFNGLFA</sequence>
<comment type="caution">
    <text evidence="10">The sequence shown here is derived from an EMBL/GenBank/DDBJ whole genome shotgun (WGS) entry which is preliminary data.</text>
</comment>
<dbReference type="PANTHER" id="PTHR43538">
    <property type="entry name" value="ALPHA-IPM SYNTHASE/HOMOCITRATE SYNTHASE"/>
    <property type="match status" value="1"/>
</dbReference>
<dbReference type="GO" id="GO:0009098">
    <property type="term" value="P:L-leucine biosynthetic process"/>
    <property type="evidence" value="ECO:0007669"/>
    <property type="project" value="InterPro"/>
</dbReference>
<dbReference type="EMBL" id="DVNF01000007">
    <property type="protein sequence ID" value="HIU59791.1"/>
    <property type="molecule type" value="Genomic_DNA"/>
</dbReference>
<dbReference type="AlphaFoldDB" id="A0A9D1MGL6"/>
<evidence type="ECO:0000256" key="7">
    <source>
        <dbReference type="ARBA" id="ARBA00048263"/>
    </source>
</evidence>
<dbReference type="GO" id="GO:0009097">
    <property type="term" value="P:isoleucine biosynthetic process"/>
    <property type="evidence" value="ECO:0007669"/>
    <property type="project" value="UniProtKB-UniRule"/>
</dbReference>
<dbReference type="SUPFAM" id="SSF110921">
    <property type="entry name" value="2-isopropylmalate synthase LeuA, allosteric (dimerisation) domain"/>
    <property type="match status" value="1"/>
</dbReference>
<dbReference type="Proteomes" id="UP000824094">
    <property type="component" value="Unassembled WGS sequence"/>
</dbReference>
<dbReference type="PROSITE" id="PS50991">
    <property type="entry name" value="PYR_CT"/>
    <property type="match status" value="1"/>
</dbReference>
<protein>
    <recommendedName>
        <fullName evidence="8">Citramalate synthase</fullName>
        <ecNumber evidence="8">2.3.3.21</ecNumber>
    </recommendedName>
</protein>
<dbReference type="Pfam" id="PF00682">
    <property type="entry name" value="HMGL-like"/>
    <property type="match status" value="1"/>
</dbReference>
<name>A0A9D1MGL6_9FIRM</name>
<dbReference type="InterPro" id="IPR036230">
    <property type="entry name" value="LeuA_allosteric_dom_sf"/>
</dbReference>
<comment type="pathway">
    <text evidence="1">Amino-acid biosynthesis; L-isoleucine biosynthesis; 2-oxobutanoate from pyruvate: step 1/3.</text>
</comment>
<comment type="similarity">
    <text evidence="2">Belongs to the alpha-IPM synthase/homocitrate synthase family.</text>
</comment>
<dbReference type="InterPro" id="IPR054691">
    <property type="entry name" value="LeuA/HCS_post-cat"/>
</dbReference>
<evidence type="ECO:0000256" key="3">
    <source>
        <dbReference type="ARBA" id="ARBA00022605"/>
    </source>
</evidence>
<evidence type="ECO:0000256" key="2">
    <source>
        <dbReference type="ARBA" id="ARBA00006154"/>
    </source>
</evidence>
<dbReference type="PROSITE" id="PS00816">
    <property type="entry name" value="AIPM_HOMOCIT_SYNTH_2"/>
    <property type="match status" value="1"/>
</dbReference>
<evidence type="ECO:0000256" key="4">
    <source>
        <dbReference type="ARBA" id="ARBA00022624"/>
    </source>
</evidence>
<evidence type="ECO:0000256" key="8">
    <source>
        <dbReference type="NCBIfam" id="TIGR00977"/>
    </source>
</evidence>
<gene>
    <name evidence="10" type="ORF">IAB05_00200</name>
</gene>
<feature type="domain" description="Pyruvate carboxyltransferase" evidence="9">
    <location>
        <begin position="2"/>
        <end position="261"/>
    </location>
</feature>
<accession>A0A9D1MGL6</accession>
<dbReference type="Pfam" id="PF08502">
    <property type="entry name" value="LeuA_dimer"/>
    <property type="match status" value="1"/>
</dbReference>
<dbReference type="InterPro" id="IPR002034">
    <property type="entry name" value="AIPM/Hcit_synth_CS"/>
</dbReference>
<dbReference type="Gene3D" id="1.10.238.260">
    <property type="match status" value="1"/>
</dbReference>
<dbReference type="GO" id="GO:0043714">
    <property type="term" value="F:(R)-citramalate synthase activity"/>
    <property type="evidence" value="ECO:0007669"/>
    <property type="project" value="UniProtKB-UniRule"/>
</dbReference>
<dbReference type="Gene3D" id="3.30.160.270">
    <property type="match status" value="1"/>
</dbReference>
<evidence type="ECO:0000256" key="5">
    <source>
        <dbReference type="ARBA" id="ARBA00022679"/>
    </source>
</evidence>
<dbReference type="GO" id="GO:0003852">
    <property type="term" value="F:2-isopropylmalate synthase activity"/>
    <property type="evidence" value="ECO:0007669"/>
    <property type="project" value="InterPro"/>
</dbReference>
<evidence type="ECO:0000256" key="1">
    <source>
        <dbReference type="ARBA" id="ARBA00004743"/>
    </source>
</evidence>
<dbReference type="InterPro" id="IPR000891">
    <property type="entry name" value="PYR_CT"/>
</dbReference>
<dbReference type="InterPro" id="IPR013785">
    <property type="entry name" value="Aldolase_TIM"/>
</dbReference>
<reference evidence="10" key="2">
    <citation type="journal article" date="2021" name="PeerJ">
        <title>Extensive microbial diversity within the chicken gut microbiome revealed by metagenomics and culture.</title>
        <authorList>
            <person name="Gilroy R."/>
            <person name="Ravi A."/>
            <person name="Getino M."/>
            <person name="Pursley I."/>
            <person name="Horton D.L."/>
            <person name="Alikhan N.F."/>
            <person name="Baker D."/>
            <person name="Gharbi K."/>
            <person name="Hall N."/>
            <person name="Watson M."/>
            <person name="Adriaenssens E.M."/>
            <person name="Foster-Nyarko E."/>
            <person name="Jarju S."/>
            <person name="Secka A."/>
            <person name="Antonio M."/>
            <person name="Oren A."/>
            <person name="Chaudhuri R.R."/>
            <person name="La Ragione R."/>
            <person name="Hildebrand F."/>
            <person name="Pallen M.J."/>
        </authorList>
    </citation>
    <scope>NUCLEOTIDE SEQUENCE</scope>
    <source>
        <strain evidence="10">18911</strain>
    </source>
</reference>
<evidence type="ECO:0000313" key="10">
    <source>
        <dbReference type="EMBL" id="HIU59791.1"/>
    </source>
</evidence>
<dbReference type="Gene3D" id="3.20.20.70">
    <property type="entry name" value="Aldolase class I"/>
    <property type="match status" value="1"/>
</dbReference>
<evidence type="ECO:0000256" key="6">
    <source>
        <dbReference type="ARBA" id="ARBA00023304"/>
    </source>
</evidence>
<dbReference type="PANTHER" id="PTHR43538:SF1">
    <property type="entry name" value="(R)-CITRAMALATE SYNTHASE"/>
    <property type="match status" value="1"/>
</dbReference>
<proteinExistence type="inferred from homology"/>
<dbReference type="InterPro" id="IPR013709">
    <property type="entry name" value="2-isopropylmalate_synth_dimer"/>
</dbReference>
<dbReference type="Pfam" id="PF22617">
    <property type="entry name" value="HCS_D2"/>
    <property type="match status" value="1"/>
</dbReference>
<keyword evidence="5" id="KW-0808">Transferase</keyword>
<dbReference type="EC" id="2.3.3.21" evidence="8"/>
<keyword evidence="3" id="KW-0028">Amino-acid biosynthesis</keyword>
<keyword evidence="4" id="KW-0412">Isoleucine biosynthesis</keyword>